<name>A0A9Q7WTK4_CLODI</name>
<reference evidence="1 2" key="1">
    <citation type="submission" date="2017-02" db="EMBL/GenBank/DDBJ databases">
        <authorList>
            <consortium name="Pathogen Informatics"/>
        </authorList>
    </citation>
    <scope>NUCLEOTIDE SEQUENCE [LARGE SCALE GENOMIC DNA]</scope>
    <source>
        <strain evidence="1 2">VRECD0157</strain>
    </source>
</reference>
<evidence type="ECO:0000313" key="1">
    <source>
        <dbReference type="EMBL" id="SJT32225.1"/>
    </source>
</evidence>
<dbReference type="AlphaFoldDB" id="A0A9Q7WTK4"/>
<sequence length="56" mass="6329">MNTKAKAKTIGDISPLNKCLKLNRGIFDFPIILKLIEYSIPITKIPESKLDILNLM</sequence>
<evidence type="ECO:0000313" key="2">
    <source>
        <dbReference type="Proteomes" id="UP000189137"/>
    </source>
</evidence>
<comment type="caution">
    <text evidence="1">The sequence shown here is derived from an EMBL/GenBank/DDBJ whole genome shotgun (WGS) entry which is preliminary data.</text>
</comment>
<dbReference type="EMBL" id="FUPS01000046">
    <property type="protein sequence ID" value="SJT32225.1"/>
    <property type="molecule type" value="Genomic_DNA"/>
</dbReference>
<dbReference type="Proteomes" id="UP000189137">
    <property type="component" value="Unassembled WGS sequence"/>
</dbReference>
<protein>
    <submittedName>
        <fullName evidence="1">Uncharacterized protein</fullName>
    </submittedName>
</protein>
<organism evidence="1 2">
    <name type="scientific">Clostridioides difficile</name>
    <name type="common">Peptoclostridium difficile</name>
    <dbReference type="NCBI Taxonomy" id="1496"/>
    <lineage>
        <taxon>Bacteria</taxon>
        <taxon>Bacillati</taxon>
        <taxon>Bacillota</taxon>
        <taxon>Clostridia</taxon>
        <taxon>Peptostreptococcales</taxon>
        <taxon>Peptostreptococcaceae</taxon>
        <taxon>Clostridioides</taxon>
    </lineage>
</organism>
<gene>
    <name evidence="1" type="ORF">SAMEA3375112_04250</name>
</gene>
<proteinExistence type="predicted"/>
<accession>A0A9Q7WTK4</accession>